<organism evidence="2 3">
    <name type="scientific">Lactococcus lactis</name>
    <dbReference type="NCBI Taxonomy" id="1358"/>
    <lineage>
        <taxon>Bacteria</taxon>
        <taxon>Bacillati</taxon>
        <taxon>Bacillota</taxon>
        <taxon>Bacilli</taxon>
        <taxon>Lactobacillales</taxon>
        <taxon>Streptococcaceae</taxon>
        <taxon>Lactococcus</taxon>
    </lineage>
</organism>
<protein>
    <submittedName>
        <fullName evidence="2">Uncharacterized protein</fullName>
    </submittedName>
</protein>
<gene>
    <name evidence="2" type="ORF">EO246_04095</name>
</gene>
<dbReference type="Proteomes" id="UP000285859">
    <property type="component" value="Unassembled WGS sequence"/>
</dbReference>
<dbReference type="AlphaFoldDB" id="A0A3S3L961"/>
<feature type="region of interest" description="Disordered" evidence="1">
    <location>
        <begin position="204"/>
        <end position="233"/>
    </location>
</feature>
<comment type="caution">
    <text evidence="2">The sequence shown here is derived from an EMBL/GenBank/DDBJ whole genome shotgun (WGS) entry which is preliminary data.</text>
</comment>
<evidence type="ECO:0000313" key="3">
    <source>
        <dbReference type="Proteomes" id="UP000285859"/>
    </source>
</evidence>
<dbReference type="RefSeq" id="WP_058207084.1">
    <property type="nucleotide sequence ID" value="NZ_CP095737.1"/>
</dbReference>
<proteinExistence type="predicted"/>
<evidence type="ECO:0000256" key="1">
    <source>
        <dbReference type="SAM" id="MobiDB-lite"/>
    </source>
</evidence>
<name>A0A3S3L961_9LACT</name>
<evidence type="ECO:0000313" key="2">
    <source>
        <dbReference type="EMBL" id="RWR48061.1"/>
    </source>
</evidence>
<reference evidence="2 3" key="1">
    <citation type="submission" date="2019-01" db="EMBL/GenBank/DDBJ databases">
        <title>Whole genome sequence of Lactococcus lactis isolated from cow milk.</title>
        <authorList>
            <person name="Sundararaman A."/>
            <person name="Tamang J.-P."/>
            <person name="Halami P."/>
        </authorList>
    </citation>
    <scope>NUCLEOTIDE SEQUENCE [LARGE SCALE GENOMIC DNA]</scope>
    <source>
        <strain evidence="2 3">C2D</strain>
    </source>
</reference>
<dbReference type="EMBL" id="SAXH01000004">
    <property type="protein sequence ID" value="RWR48061.1"/>
    <property type="molecule type" value="Genomic_DNA"/>
</dbReference>
<feature type="compositionally biased region" description="Basic and acidic residues" evidence="1">
    <location>
        <begin position="221"/>
        <end position="233"/>
    </location>
</feature>
<sequence length="233" mass="26853">MEYKIFNDKQLEGIALKMGIANELYQKRRREILQSGELAYDSDIKRLRRGYIDTSIRKYFQEGGTGLDFVVNIQNVGFNNKFFEFAGLTTYGDTVVILKKRDTLVNGFEKENTVHLMEYAKKNMLLSEEDPLNLFYDLDKLEGKSDELNSEGEFVFVTIGYDIDPITDNFSHLGIYTLDKENGKVRELQDFSKYIVELFHPMDSGITGTDQTPPPTNDYGLEVRKQSKENDGF</sequence>
<accession>A0A3S3L961</accession>